<dbReference type="KEGG" id="xfa:XF_0163"/>
<reference evidence="1 2" key="1">
    <citation type="journal article" date="2000" name="Nature">
        <title>The genome sequence of the plant pathogen Xylella fastidiosa.</title>
        <authorList>
            <person name="Simpson A.J."/>
            <person name="Reinach F.C."/>
            <person name="Arruda P."/>
            <person name="Abreu F.A."/>
            <person name="Acencio M."/>
            <person name="Alvarenga R."/>
            <person name="Alves L.M."/>
            <person name="Araya J.E."/>
            <person name="Baia G.S."/>
            <person name="Baptista C.S."/>
            <person name="Barros M.H."/>
            <person name="Bonaccorsi E.D."/>
            <person name="Bordin S."/>
            <person name="Bove J.M."/>
            <person name="Briones M.R."/>
            <person name="Bueno M.R."/>
            <person name="Camargo A.A."/>
            <person name="Camargo L.E."/>
            <person name="Carraro D.M."/>
            <person name="Carrer H."/>
            <person name="Colauto N.B."/>
            <person name="Colombo C."/>
            <person name="Costa F.F."/>
            <person name="Costa M.C."/>
            <person name="Costa-Neto C.M."/>
            <person name="Coutinho L.L."/>
            <person name="Cristofani M."/>
            <person name="Dias-Neto E."/>
            <person name="Docena C."/>
            <person name="El-Dorry H."/>
            <person name="Facincani A.P."/>
            <person name="Ferreira A.J."/>
            <person name="Ferreira V.C."/>
            <person name="Ferro J.A."/>
            <person name="Fraga J.S."/>
            <person name="Franca S.C."/>
            <person name="Franco M.C."/>
            <person name="Frohme M."/>
            <person name="Furlan L.R."/>
            <person name="Garnier M."/>
            <person name="Goldman G.H."/>
            <person name="Goldman M.H."/>
            <person name="Gomes S.L."/>
            <person name="Gruber A."/>
            <person name="Ho P.L."/>
            <person name="Hoheisel J.D."/>
            <person name="Junqueira M.L."/>
            <person name="Kemper E.L."/>
            <person name="Kitajima J.P."/>
            <person name="Krieger J.E."/>
            <person name="Kuramae E.E."/>
            <person name="Laigret F."/>
            <person name="Lambais M.R."/>
            <person name="Leite L.C."/>
            <person name="Lemos E.G."/>
            <person name="Lemos M.V."/>
            <person name="Lopes S.A."/>
            <person name="Lopes C.R."/>
            <person name="Machado J.A."/>
            <person name="Machado M.A."/>
            <person name="Madeira A.M."/>
            <person name="Madeira H.M."/>
            <person name="Marino C.L."/>
            <person name="Marques M.V."/>
            <person name="Martins E.A."/>
            <person name="Martins E.M."/>
            <person name="Matsukuma A.Y."/>
            <person name="Menck C.F."/>
            <person name="Miracca E.C."/>
            <person name="Miyaki C.Y."/>
            <person name="Monteriro-Vitorello C.B."/>
            <person name="Moon D.H."/>
            <person name="Nagai M.A."/>
            <person name="Nascimento A.L."/>
            <person name="Netto L.E."/>
            <person name="Nhani A.Jr."/>
            <person name="Nobrega F.G."/>
            <person name="Nunes L.R."/>
            <person name="Oliveira M.A."/>
            <person name="de Oliveira M.C."/>
            <person name="de Oliveira R.C."/>
            <person name="Palmieri D.A."/>
            <person name="Paris A."/>
            <person name="Peixoto B.R."/>
            <person name="Pereira G.A."/>
            <person name="Pereira H.A.Jr."/>
            <person name="Pesquero J.B."/>
            <person name="Quaggio R.B."/>
            <person name="Roberto P.G."/>
            <person name="Rodrigues V."/>
            <person name="de M Rosa A.J."/>
            <person name="de Rosa V.E.Jr."/>
            <person name="de Sa R.G."/>
            <person name="Santelli R.V."/>
            <person name="Sawasaki H.E."/>
            <person name="da Silva A.C."/>
            <person name="da Silva A.M."/>
            <person name="da Silva F.R."/>
            <person name="da Silva W.A.Jr."/>
            <person name="da Silveira J.F."/>
            <person name="Silvestri M.L."/>
            <person name="Siqueira W.J."/>
            <person name="de Souza A.A."/>
            <person name="de Souza A.P."/>
            <person name="Terenzi M.F."/>
            <person name="Truffi D."/>
            <person name="Tsai S.M."/>
            <person name="Tsuhako M.H."/>
            <person name="Vallada H."/>
            <person name="Van Sluys M.A."/>
            <person name="Verjovski-Almeida S."/>
            <person name="Vettore A.L."/>
            <person name="Zago M.A."/>
            <person name="Zatz M."/>
            <person name="Meidanis J."/>
            <person name="Setubal J.C."/>
        </authorList>
    </citation>
    <scope>NUCLEOTIDE SEQUENCE [LARGE SCALE GENOMIC DNA]</scope>
    <source>
        <strain evidence="1 2">9a5c</strain>
    </source>
</reference>
<proteinExistence type="predicted"/>
<evidence type="ECO:0000313" key="2">
    <source>
        <dbReference type="Proteomes" id="UP000000812"/>
    </source>
</evidence>
<evidence type="ECO:0000313" key="1">
    <source>
        <dbReference type="EMBL" id="AAF82976.1"/>
    </source>
</evidence>
<sequence>MVFVFETSIGLSIVILVGVENIGRPCVLGRE</sequence>
<protein>
    <submittedName>
        <fullName evidence="1">Uncharacterized protein</fullName>
    </submittedName>
</protein>
<dbReference type="AlphaFoldDB" id="Q9PGY3"/>
<dbReference type="Proteomes" id="UP000000812">
    <property type="component" value="Chromosome"/>
</dbReference>
<gene>
    <name evidence="1" type="ordered locus">XF_0163</name>
</gene>
<dbReference type="STRING" id="160492.XF_0163"/>
<dbReference type="EMBL" id="AE003849">
    <property type="protein sequence ID" value="AAF82976.1"/>
    <property type="molecule type" value="Genomic_DNA"/>
</dbReference>
<organism evidence="1 2">
    <name type="scientific">Xylella fastidiosa (strain 9a5c)</name>
    <dbReference type="NCBI Taxonomy" id="160492"/>
    <lineage>
        <taxon>Bacteria</taxon>
        <taxon>Pseudomonadati</taxon>
        <taxon>Pseudomonadota</taxon>
        <taxon>Gammaproteobacteria</taxon>
        <taxon>Lysobacterales</taxon>
        <taxon>Lysobacteraceae</taxon>
        <taxon>Xylella</taxon>
    </lineage>
</organism>
<accession>Q9PGY3</accession>
<dbReference type="PIR" id="G82839">
    <property type="entry name" value="G82839"/>
</dbReference>
<name>Q9PGY3_XYLFA</name>
<dbReference type="HOGENOM" id="CLU_3399189_0_0_6"/>